<dbReference type="InterPro" id="IPR036388">
    <property type="entry name" value="WH-like_DNA-bd_sf"/>
</dbReference>
<keyword evidence="3" id="KW-0238">DNA-binding</keyword>
<dbReference type="RefSeq" id="WP_377256651.1">
    <property type="nucleotide sequence ID" value="NZ_JBHLUH010000061.1"/>
</dbReference>
<keyword evidence="2" id="KW-0805">Transcription regulation</keyword>
<sequence length="134" mass="14582">MTANDSPDTTPGAGARRRPGQLEAQVVTVLVDAGRPLTPGEVRERLDPSLALSYSTVVTTLSRLYEKDAVSRHRAGRAYRYAAVADAATLVAKRMRHLLAAEPDHASVLRRFVSSLDPDDERTLRDLLDSAADD</sequence>
<dbReference type="EMBL" id="JBHLUH010000061">
    <property type="protein sequence ID" value="MFC0531722.1"/>
    <property type="molecule type" value="Genomic_DNA"/>
</dbReference>
<keyword evidence="7" id="KW-1185">Reference proteome</keyword>
<evidence type="ECO:0000313" key="6">
    <source>
        <dbReference type="EMBL" id="MFC0531722.1"/>
    </source>
</evidence>
<evidence type="ECO:0000256" key="3">
    <source>
        <dbReference type="ARBA" id="ARBA00023125"/>
    </source>
</evidence>
<evidence type="ECO:0000313" key="7">
    <source>
        <dbReference type="Proteomes" id="UP001589867"/>
    </source>
</evidence>
<dbReference type="Gene3D" id="1.10.10.10">
    <property type="entry name" value="Winged helix-like DNA-binding domain superfamily/Winged helix DNA-binding domain"/>
    <property type="match status" value="1"/>
</dbReference>
<dbReference type="Proteomes" id="UP001589867">
    <property type="component" value="Unassembled WGS sequence"/>
</dbReference>
<evidence type="ECO:0000256" key="1">
    <source>
        <dbReference type="ARBA" id="ARBA00011046"/>
    </source>
</evidence>
<organism evidence="6 7">
    <name type="scientific">Phytohabitans kaempferiae</name>
    <dbReference type="NCBI Taxonomy" id="1620943"/>
    <lineage>
        <taxon>Bacteria</taxon>
        <taxon>Bacillati</taxon>
        <taxon>Actinomycetota</taxon>
        <taxon>Actinomycetes</taxon>
        <taxon>Micromonosporales</taxon>
        <taxon>Micromonosporaceae</taxon>
    </lineage>
</organism>
<comment type="caution">
    <text evidence="6">The sequence shown here is derived from an EMBL/GenBank/DDBJ whole genome shotgun (WGS) entry which is preliminary data.</text>
</comment>
<evidence type="ECO:0000256" key="5">
    <source>
        <dbReference type="SAM" id="MobiDB-lite"/>
    </source>
</evidence>
<proteinExistence type="inferred from homology"/>
<name>A0ABV6MB90_9ACTN</name>
<dbReference type="InterPro" id="IPR036390">
    <property type="entry name" value="WH_DNA-bd_sf"/>
</dbReference>
<comment type="similarity">
    <text evidence="1">Belongs to the BlaI transcriptional regulatory family.</text>
</comment>
<gene>
    <name evidence="6" type="ORF">ACFFIA_29155</name>
</gene>
<dbReference type="SUPFAM" id="SSF46785">
    <property type="entry name" value="Winged helix' DNA-binding domain"/>
    <property type="match status" value="1"/>
</dbReference>
<evidence type="ECO:0000256" key="4">
    <source>
        <dbReference type="ARBA" id="ARBA00023163"/>
    </source>
</evidence>
<dbReference type="Pfam" id="PF03965">
    <property type="entry name" value="Penicillinase_R"/>
    <property type="match status" value="1"/>
</dbReference>
<reference evidence="6 7" key="1">
    <citation type="submission" date="2024-09" db="EMBL/GenBank/DDBJ databases">
        <authorList>
            <person name="Sun Q."/>
            <person name="Mori K."/>
        </authorList>
    </citation>
    <scope>NUCLEOTIDE SEQUENCE [LARGE SCALE GENOMIC DNA]</scope>
    <source>
        <strain evidence="6 7">TBRC 3947</strain>
    </source>
</reference>
<dbReference type="InterPro" id="IPR005650">
    <property type="entry name" value="BlaI_family"/>
</dbReference>
<keyword evidence="4" id="KW-0804">Transcription</keyword>
<protein>
    <submittedName>
        <fullName evidence="6">BlaI/MecI/CopY family transcriptional regulator</fullName>
    </submittedName>
</protein>
<evidence type="ECO:0000256" key="2">
    <source>
        <dbReference type="ARBA" id="ARBA00023015"/>
    </source>
</evidence>
<feature type="region of interest" description="Disordered" evidence="5">
    <location>
        <begin position="1"/>
        <end position="21"/>
    </location>
</feature>
<accession>A0ABV6MB90</accession>